<name>A0AAV4UDD4_CAEEX</name>
<reference evidence="1 2" key="1">
    <citation type="submission" date="2021-06" db="EMBL/GenBank/DDBJ databases">
        <title>Caerostris extrusa draft genome.</title>
        <authorList>
            <person name="Kono N."/>
            <person name="Arakawa K."/>
        </authorList>
    </citation>
    <scope>NUCLEOTIDE SEQUENCE [LARGE SCALE GENOMIC DNA]</scope>
</reference>
<evidence type="ECO:0000313" key="2">
    <source>
        <dbReference type="Proteomes" id="UP001054945"/>
    </source>
</evidence>
<dbReference type="Proteomes" id="UP001054945">
    <property type="component" value="Unassembled WGS sequence"/>
</dbReference>
<dbReference type="AlphaFoldDB" id="A0AAV4UDD4"/>
<keyword evidence="2" id="KW-1185">Reference proteome</keyword>
<comment type="caution">
    <text evidence="1">The sequence shown here is derived from an EMBL/GenBank/DDBJ whole genome shotgun (WGS) entry which is preliminary data.</text>
</comment>
<dbReference type="EMBL" id="BPLR01012664">
    <property type="protein sequence ID" value="GIY55699.1"/>
    <property type="molecule type" value="Genomic_DNA"/>
</dbReference>
<sequence>MDMILDARLKSSTDVSDLRLINSETVGVARKKINFQVQSTVERFSSSLLPMQSLGPAAKGMYAHSEYASCFPAEIGRDQNSGSGKNVSLPCAQRKGATITCVLLGCLPLAHIQREARKKGLTDVDVFRSFWIIAGTGGWSLLHSLKQ</sequence>
<proteinExistence type="predicted"/>
<accession>A0AAV4UDD4</accession>
<protein>
    <submittedName>
        <fullName evidence="1">Uncharacterized protein</fullName>
    </submittedName>
</protein>
<organism evidence="1 2">
    <name type="scientific">Caerostris extrusa</name>
    <name type="common">Bark spider</name>
    <name type="synonym">Caerostris bankana</name>
    <dbReference type="NCBI Taxonomy" id="172846"/>
    <lineage>
        <taxon>Eukaryota</taxon>
        <taxon>Metazoa</taxon>
        <taxon>Ecdysozoa</taxon>
        <taxon>Arthropoda</taxon>
        <taxon>Chelicerata</taxon>
        <taxon>Arachnida</taxon>
        <taxon>Araneae</taxon>
        <taxon>Araneomorphae</taxon>
        <taxon>Entelegynae</taxon>
        <taxon>Araneoidea</taxon>
        <taxon>Araneidae</taxon>
        <taxon>Caerostris</taxon>
    </lineage>
</organism>
<gene>
    <name evidence="1" type="ORF">CEXT_766431</name>
</gene>
<evidence type="ECO:0000313" key="1">
    <source>
        <dbReference type="EMBL" id="GIY55699.1"/>
    </source>
</evidence>